<proteinExistence type="predicted"/>
<sequence>MLIKLLSYFANSLFFPFFASTLWSKWSLNLRLSQWSRIETQRYYHHLESLHAIFLRASDSKKNKRNAWRCIWRLSLPLSFYLTFTCVI</sequence>
<dbReference type="Gramene" id="OIT21538">
    <property type="protein sequence ID" value="OIT21538"/>
    <property type="gene ID" value="A4A49_61181"/>
</dbReference>
<dbReference type="EMBL" id="MJEQ01004273">
    <property type="protein sequence ID" value="OIT21538.1"/>
    <property type="molecule type" value="Genomic_DNA"/>
</dbReference>
<evidence type="ECO:0000313" key="1">
    <source>
        <dbReference type="EMBL" id="OIT21538.1"/>
    </source>
</evidence>
<protein>
    <submittedName>
        <fullName evidence="1">Uncharacterized protein</fullName>
    </submittedName>
</protein>
<organism evidence="1 2">
    <name type="scientific">Nicotiana attenuata</name>
    <name type="common">Coyote tobacco</name>
    <dbReference type="NCBI Taxonomy" id="49451"/>
    <lineage>
        <taxon>Eukaryota</taxon>
        <taxon>Viridiplantae</taxon>
        <taxon>Streptophyta</taxon>
        <taxon>Embryophyta</taxon>
        <taxon>Tracheophyta</taxon>
        <taxon>Spermatophyta</taxon>
        <taxon>Magnoliopsida</taxon>
        <taxon>eudicotyledons</taxon>
        <taxon>Gunneridae</taxon>
        <taxon>Pentapetalae</taxon>
        <taxon>asterids</taxon>
        <taxon>lamiids</taxon>
        <taxon>Solanales</taxon>
        <taxon>Solanaceae</taxon>
        <taxon>Nicotianoideae</taxon>
        <taxon>Nicotianeae</taxon>
        <taxon>Nicotiana</taxon>
    </lineage>
</organism>
<name>A0A1J6JUX2_NICAT</name>
<dbReference type="Proteomes" id="UP000187609">
    <property type="component" value="Unassembled WGS sequence"/>
</dbReference>
<gene>
    <name evidence="1" type="ORF">A4A49_61181</name>
</gene>
<accession>A0A1J6JUX2</accession>
<comment type="caution">
    <text evidence="1">The sequence shown here is derived from an EMBL/GenBank/DDBJ whole genome shotgun (WGS) entry which is preliminary data.</text>
</comment>
<keyword evidence="2" id="KW-1185">Reference proteome</keyword>
<reference evidence="1" key="1">
    <citation type="submission" date="2016-11" db="EMBL/GenBank/DDBJ databases">
        <title>The genome of Nicotiana attenuata.</title>
        <authorList>
            <person name="Xu S."/>
            <person name="Brockmoeller T."/>
            <person name="Gaquerel E."/>
            <person name="Navarro A."/>
            <person name="Kuhl H."/>
            <person name="Gase K."/>
            <person name="Ling Z."/>
            <person name="Zhou W."/>
            <person name="Kreitzer C."/>
            <person name="Stanke M."/>
            <person name="Tang H."/>
            <person name="Lyons E."/>
            <person name="Pandey P."/>
            <person name="Pandey S.P."/>
            <person name="Timmermann B."/>
            <person name="Baldwin I.T."/>
        </authorList>
    </citation>
    <scope>NUCLEOTIDE SEQUENCE [LARGE SCALE GENOMIC DNA]</scope>
    <source>
        <strain evidence="1">UT</strain>
    </source>
</reference>
<dbReference type="AlphaFoldDB" id="A0A1J6JUX2"/>
<evidence type="ECO:0000313" key="2">
    <source>
        <dbReference type="Proteomes" id="UP000187609"/>
    </source>
</evidence>